<dbReference type="EMBL" id="LDWR01000031">
    <property type="protein sequence ID" value="KML55427.1"/>
    <property type="molecule type" value="Genomic_DNA"/>
</dbReference>
<protein>
    <submittedName>
        <fullName evidence="2">Membrane protein</fullName>
    </submittedName>
</protein>
<feature type="transmembrane region" description="Helical" evidence="1">
    <location>
        <begin position="122"/>
        <end position="139"/>
    </location>
</feature>
<dbReference type="RefSeq" id="WP_048247621.1">
    <property type="nucleotide sequence ID" value="NZ_LDWR01000031.1"/>
</dbReference>
<dbReference type="Proteomes" id="UP000036338">
    <property type="component" value="Unassembled WGS sequence"/>
</dbReference>
<feature type="transmembrane region" description="Helical" evidence="1">
    <location>
        <begin position="98"/>
        <end position="116"/>
    </location>
</feature>
<keyword evidence="1" id="KW-1133">Transmembrane helix</keyword>
<dbReference type="AlphaFoldDB" id="A0A0J5WXD6"/>
<feature type="transmembrane region" description="Helical" evidence="1">
    <location>
        <begin position="183"/>
        <end position="203"/>
    </location>
</feature>
<name>A0A0J5WXD6_BURCE</name>
<accession>A0A0J5WXD6</accession>
<comment type="caution">
    <text evidence="2">The sequence shown here is derived from an EMBL/GenBank/DDBJ whole genome shotgun (WGS) entry which is preliminary data.</text>
</comment>
<gene>
    <name evidence="2" type="ORF">VL15_18695</name>
</gene>
<organism evidence="2 3">
    <name type="scientific">Burkholderia cepacia</name>
    <name type="common">Pseudomonas cepacia</name>
    <dbReference type="NCBI Taxonomy" id="292"/>
    <lineage>
        <taxon>Bacteria</taxon>
        <taxon>Pseudomonadati</taxon>
        <taxon>Pseudomonadota</taxon>
        <taxon>Betaproteobacteria</taxon>
        <taxon>Burkholderiales</taxon>
        <taxon>Burkholderiaceae</taxon>
        <taxon>Burkholderia</taxon>
        <taxon>Burkholderia cepacia complex</taxon>
    </lineage>
</organism>
<sequence length="229" mass="25384">MDSRSLVLCFASALLATTTATYGWKFLKRRNFLLGIEWLIVTVSSTNALIYFATRFEISGLVSHVLDAFSRGFGMPLVAVAGLMAVTRGYRPSGRQDVLLFGISTVGTVVLVSGLIAKVQPYFYVAAWAWLTIYLAGFVRKLLAAGERFHAMTTTVAAVTSMVIACIYDFYPIPGDEHNVVLNFFVLALVTWSYMTVVLYYAYCALERAGQTHDASRFRSPRNGDRRLA</sequence>
<keyword evidence="1" id="KW-0812">Transmembrane</keyword>
<feature type="transmembrane region" description="Helical" evidence="1">
    <location>
        <begin position="151"/>
        <end position="171"/>
    </location>
</feature>
<evidence type="ECO:0000313" key="3">
    <source>
        <dbReference type="Proteomes" id="UP000036338"/>
    </source>
</evidence>
<proteinExistence type="predicted"/>
<reference evidence="2 3" key="1">
    <citation type="submission" date="2015-05" db="EMBL/GenBank/DDBJ databases">
        <title>Draft genome of Burkholderia cepacia LK29.</title>
        <authorList>
            <person name="Chan X.Y."/>
        </authorList>
    </citation>
    <scope>NUCLEOTIDE SEQUENCE [LARGE SCALE GENOMIC DNA]</scope>
    <source>
        <strain evidence="2 3">LK29</strain>
    </source>
</reference>
<dbReference type="PATRIC" id="fig|292.27.peg.3789"/>
<feature type="transmembrane region" description="Helical" evidence="1">
    <location>
        <begin position="68"/>
        <end position="86"/>
    </location>
</feature>
<keyword evidence="1" id="KW-0472">Membrane</keyword>
<evidence type="ECO:0000313" key="2">
    <source>
        <dbReference type="EMBL" id="KML55427.1"/>
    </source>
</evidence>
<evidence type="ECO:0000256" key="1">
    <source>
        <dbReference type="SAM" id="Phobius"/>
    </source>
</evidence>